<protein>
    <submittedName>
        <fullName evidence="3">Uncharacterized protein</fullName>
    </submittedName>
</protein>
<evidence type="ECO:0000313" key="3">
    <source>
        <dbReference type="EMBL" id="EOY33404.1"/>
    </source>
</evidence>
<dbReference type="InParanoid" id="A0A061GZP7"/>
<feature type="chain" id="PRO_5001599307" evidence="2">
    <location>
        <begin position="29"/>
        <end position="146"/>
    </location>
</feature>
<proteinExistence type="predicted"/>
<dbReference type="Proteomes" id="UP000026915">
    <property type="component" value="Chromosome 9"/>
</dbReference>
<dbReference type="PANTHER" id="PTHR36245">
    <property type="entry name" value="GLYCINE-RICH PROTEIN DOT1-LIKE"/>
    <property type="match status" value="1"/>
</dbReference>
<dbReference type="Gramene" id="Tc09v2_t023440.1">
    <property type="protein sequence ID" value="Tc09v2_p023440.1"/>
    <property type="gene ID" value="Tc09v2_g023440"/>
</dbReference>
<sequence>MATGFKHLGLGLLVLLLSLHLHLLPALAHNSLVADLNQEKNVRETIVPKNLSLSVKLGDKHEIKAVERRGGAVAAHGGGGDPANGAGDAAGDNGRETKSPDTQSRGGAINHNRYHHHGSSSGTFNCIGSSCLVLTLLTTFFLEFSI</sequence>
<feature type="region of interest" description="Disordered" evidence="1">
    <location>
        <begin position="69"/>
        <end position="114"/>
    </location>
</feature>
<reference evidence="3 4" key="1">
    <citation type="journal article" date="2013" name="Genome Biol.">
        <title>The genome sequence of the most widely cultivated cacao type and its use to identify candidate genes regulating pod color.</title>
        <authorList>
            <person name="Motamayor J.C."/>
            <person name="Mockaitis K."/>
            <person name="Schmutz J."/>
            <person name="Haiminen N."/>
            <person name="Iii D.L."/>
            <person name="Cornejo O."/>
            <person name="Findley S.D."/>
            <person name="Zheng P."/>
            <person name="Utro F."/>
            <person name="Royaert S."/>
            <person name="Saski C."/>
            <person name="Jenkins J."/>
            <person name="Podicheti R."/>
            <person name="Zhao M."/>
            <person name="Scheffler B.E."/>
            <person name="Stack J.C."/>
            <person name="Feltus F.A."/>
            <person name="Mustiga G.M."/>
            <person name="Amores F."/>
            <person name="Phillips W."/>
            <person name="Marelli J.P."/>
            <person name="May G.D."/>
            <person name="Shapiro H."/>
            <person name="Ma J."/>
            <person name="Bustamante C.D."/>
            <person name="Schnell R.J."/>
            <person name="Main D."/>
            <person name="Gilbert D."/>
            <person name="Parida L."/>
            <person name="Kuhn D.N."/>
        </authorList>
    </citation>
    <scope>NUCLEOTIDE SEQUENCE [LARGE SCALE GENOMIC DNA]</scope>
    <source>
        <strain evidence="4">cv. Matina 1-6</strain>
    </source>
</reference>
<feature type="signal peptide" evidence="2">
    <location>
        <begin position="1"/>
        <end position="28"/>
    </location>
</feature>
<evidence type="ECO:0000313" key="4">
    <source>
        <dbReference type="Proteomes" id="UP000026915"/>
    </source>
</evidence>
<keyword evidence="4" id="KW-1185">Reference proteome</keyword>
<evidence type="ECO:0000256" key="1">
    <source>
        <dbReference type="SAM" id="MobiDB-lite"/>
    </source>
</evidence>
<feature type="compositionally biased region" description="Low complexity" evidence="1">
    <location>
        <begin position="83"/>
        <end position="92"/>
    </location>
</feature>
<keyword evidence="2" id="KW-0732">Signal</keyword>
<accession>A0A061GZP7</accession>
<dbReference type="AlphaFoldDB" id="A0A061GZP7"/>
<evidence type="ECO:0000256" key="2">
    <source>
        <dbReference type="SAM" id="SignalP"/>
    </source>
</evidence>
<dbReference type="PANTHER" id="PTHR36245:SF5">
    <property type="entry name" value="GLYCINE-RICH PROTEIN DOT1-LIKE"/>
    <property type="match status" value="1"/>
</dbReference>
<dbReference type="EMBL" id="CM001887">
    <property type="protein sequence ID" value="EOY33404.1"/>
    <property type="molecule type" value="Genomic_DNA"/>
</dbReference>
<dbReference type="OMA" id="NHEKQNS"/>
<gene>
    <name evidence="3" type="ORF">TCM_041381</name>
</gene>
<organism evidence="3 4">
    <name type="scientific">Theobroma cacao</name>
    <name type="common">Cacao</name>
    <name type="synonym">Cocoa</name>
    <dbReference type="NCBI Taxonomy" id="3641"/>
    <lineage>
        <taxon>Eukaryota</taxon>
        <taxon>Viridiplantae</taxon>
        <taxon>Streptophyta</taxon>
        <taxon>Embryophyta</taxon>
        <taxon>Tracheophyta</taxon>
        <taxon>Spermatophyta</taxon>
        <taxon>Magnoliopsida</taxon>
        <taxon>eudicotyledons</taxon>
        <taxon>Gunneridae</taxon>
        <taxon>Pentapetalae</taxon>
        <taxon>rosids</taxon>
        <taxon>malvids</taxon>
        <taxon>Malvales</taxon>
        <taxon>Malvaceae</taxon>
        <taxon>Byttnerioideae</taxon>
        <taxon>Theobroma</taxon>
    </lineage>
</organism>
<dbReference type="Gramene" id="EOY33404">
    <property type="protein sequence ID" value="EOY33404"/>
    <property type="gene ID" value="TCM_041381"/>
</dbReference>
<dbReference type="OrthoDB" id="1001003at2759"/>
<dbReference type="KEGG" id="tcc:18590296"/>
<name>A0A061GZP7_THECC</name>
<dbReference type="HOGENOM" id="CLU_1780809_0_0_1"/>